<evidence type="ECO:0000313" key="3">
    <source>
        <dbReference type="Proteomes" id="UP000475214"/>
    </source>
</evidence>
<evidence type="ECO:0000259" key="1">
    <source>
        <dbReference type="Pfam" id="PF03435"/>
    </source>
</evidence>
<dbReference type="AlphaFoldDB" id="A0A6L9SDX4"/>
<name>A0A6L9SDX4_9ACTN</name>
<dbReference type="InterPro" id="IPR036291">
    <property type="entry name" value="NAD(P)-bd_dom_sf"/>
</dbReference>
<proteinExistence type="predicted"/>
<reference evidence="2 3" key="1">
    <citation type="submission" date="2020-02" db="EMBL/GenBank/DDBJ databases">
        <authorList>
            <person name="Li X.-J."/>
            <person name="Han X.-M."/>
        </authorList>
    </citation>
    <scope>NUCLEOTIDE SEQUENCE [LARGE SCALE GENOMIC DNA]</scope>
    <source>
        <strain evidence="2 3">CCTCC AB 2017055</strain>
    </source>
</reference>
<organism evidence="2 3">
    <name type="scientific">Phytoactinopolyspora halotolerans</name>
    <dbReference type="NCBI Taxonomy" id="1981512"/>
    <lineage>
        <taxon>Bacteria</taxon>
        <taxon>Bacillati</taxon>
        <taxon>Actinomycetota</taxon>
        <taxon>Actinomycetes</taxon>
        <taxon>Jiangellales</taxon>
        <taxon>Jiangellaceae</taxon>
        <taxon>Phytoactinopolyspora</taxon>
    </lineage>
</organism>
<accession>A0A6L9SDX4</accession>
<sequence length="371" mass="39392">MIAVAGASGSVGRWAVGELTRMGIGPVRLGGRRVDALRQIADETPEAQPFPFDLDDPESVARFCDGCTAVLNCAGPSYLILDTLARAAIAAGAAYVDVSGDEPVHRRLTSADCAGTVVLSAGMLPGLSSLIPRWMATEMDKVDSLSTYIGGLERCSPSSATDMILSMHTDDGDDYGHALAGWRNGRLAEKVLRPQKDVEVPFFPDRVSAHPFFSGESARLATAIGADTMDFWNVFVGDRLVTTFTRMRSRPVAGEEMDRAVAELTRAAELDLFGREPYYALVFRMTGVVGGRSVVRTAALRTGDAYRLIATVGALAVQAVVEGGVGRGVGYAADVLDPGQVVAEVRHSPAVTAFELVDHAETHEGMEDGTV</sequence>
<dbReference type="PANTHER" id="PTHR43781">
    <property type="entry name" value="SACCHAROPINE DEHYDROGENASE"/>
    <property type="match status" value="1"/>
</dbReference>
<dbReference type="Gene3D" id="3.40.50.720">
    <property type="entry name" value="NAD(P)-binding Rossmann-like Domain"/>
    <property type="match status" value="1"/>
</dbReference>
<comment type="caution">
    <text evidence="2">The sequence shown here is derived from an EMBL/GenBank/DDBJ whole genome shotgun (WGS) entry which is preliminary data.</text>
</comment>
<dbReference type="EMBL" id="JAAGOA010000016">
    <property type="protein sequence ID" value="NEE02712.1"/>
    <property type="molecule type" value="Genomic_DNA"/>
</dbReference>
<dbReference type="PANTHER" id="PTHR43781:SF1">
    <property type="entry name" value="SACCHAROPINE DEHYDROGENASE"/>
    <property type="match status" value="1"/>
</dbReference>
<dbReference type="Pfam" id="PF03435">
    <property type="entry name" value="Sacchrp_dh_NADP"/>
    <property type="match status" value="1"/>
</dbReference>
<dbReference type="Proteomes" id="UP000475214">
    <property type="component" value="Unassembled WGS sequence"/>
</dbReference>
<protein>
    <submittedName>
        <fullName evidence="2">NAD(P)H-binding protein</fullName>
    </submittedName>
</protein>
<dbReference type="InterPro" id="IPR005097">
    <property type="entry name" value="Sacchrp_dh_NADP-bd"/>
</dbReference>
<gene>
    <name evidence="2" type="ORF">G1H10_21335</name>
</gene>
<keyword evidence="3" id="KW-1185">Reference proteome</keyword>
<evidence type="ECO:0000313" key="2">
    <source>
        <dbReference type="EMBL" id="NEE02712.1"/>
    </source>
</evidence>
<feature type="domain" description="Saccharopine dehydrogenase NADP binding" evidence="1">
    <location>
        <begin position="2"/>
        <end position="100"/>
    </location>
</feature>
<dbReference type="RefSeq" id="WP_163741520.1">
    <property type="nucleotide sequence ID" value="NZ_JAAGOA010000016.1"/>
</dbReference>
<dbReference type="SUPFAM" id="SSF51735">
    <property type="entry name" value="NAD(P)-binding Rossmann-fold domains"/>
    <property type="match status" value="1"/>
</dbReference>